<protein>
    <submittedName>
        <fullName evidence="2">MOSC domain-containing protein</fullName>
    </submittedName>
</protein>
<dbReference type="Gene3D" id="2.40.33.20">
    <property type="entry name" value="PK beta-barrel domain-like"/>
    <property type="match status" value="1"/>
</dbReference>
<feature type="domain" description="MOSC" evidence="1">
    <location>
        <begin position="23"/>
        <end position="167"/>
    </location>
</feature>
<reference evidence="2 3" key="1">
    <citation type="submission" date="2020-10" db="EMBL/GenBank/DDBJ databases">
        <title>Draft genome of Ramlibacter aquaticus LMG 30558.</title>
        <authorList>
            <person name="Props R."/>
        </authorList>
    </citation>
    <scope>NUCLEOTIDE SEQUENCE [LARGE SCALE GENOMIC DNA]</scope>
    <source>
        <strain evidence="2 3">LMG 30558</strain>
    </source>
</reference>
<dbReference type="SUPFAM" id="SSF50800">
    <property type="entry name" value="PK beta-barrel domain-like"/>
    <property type="match status" value="1"/>
</dbReference>
<dbReference type="EMBL" id="JADDOJ010000068">
    <property type="protein sequence ID" value="MBE7941892.1"/>
    <property type="molecule type" value="Genomic_DNA"/>
</dbReference>
<dbReference type="PROSITE" id="PS51340">
    <property type="entry name" value="MOSC"/>
    <property type="match status" value="1"/>
</dbReference>
<keyword evidence="3" id="KW-1185">Reference proteome</keyword>
<dbReference type="InterPro" id="IPR011037">
    <property type="entry name" value="Pyrv_Knase-like_insert_dom_sf"/>
</dbReference>
<dbReference type="Proteomes" id="UP000715965">
    <property type="component" value="Unassembled WGS sequence"/>
</dbReference>
<gene>
    <name evidence="2" type="ORF">IM725_15040</name>
</gene>
<comment type="caution">
    <text evidence="2">The sequence shown here is derived from an EMBL/GenBank/DDBJ whole genome shotgun (WGS) entry which is preliminary data.</text>
</comment>
<dbReference type="InterPro" id="IPR052716">
    <property type="entry name" value="MOSC_domain"/>
</dbReference>
<organism evidence="2 3">
    <name type="scientific">Ramlibacter aquaticus</name>
    <dbReference type="NCBI Taxonomy" id="2780094"/>
    <lineage>
        <taxon>Bacteria</taxon>
        <taxon>Pseudomonadati</taxon>
        <taxon>Pseudomonadota</taxon>
        <taxon>Betaproteobacteria</taxon>
        <taxon>Burkholderiales</taxon>
        <taxon>Comamonadaceae</taxon>
        <taxon>Ramlibacter</taxon>
    </lineage>
</organism>
<accession>A0ABR9SHQ8</accession>
<evidence type="ECO:0000259" key="1">
    <source>
        <dbReference type="PROSITE" id="PS51340"/>
    </source>
</evidence>
<dbReference type="InterPro" id="IPR005302">
    <property type="entry name" value="MoCF_Sase_C"/>
</dbReference>
<dbReference type="PANTHER" id="PTHR36930:SF1">
    <property type="entry name" value="MOSC DOMAIN-CONTAINING PROTEIN"/>
    <property type="match status" value="1"/>
</dbReference>
<dbReference type="PANTHER" id="PTHR36930">
    <property type="entry name" value="METAL-SULFUR CLUSTER BIOSYNTHESIS PROTEINS YUAD-RELATED"/>
    <property type="match status" value="1"/>
</dbReference>
<proteinExistence type="predicted"/>
<sequence>MNDLHALAREFPFSGRLDAIFLRPARGRAALAVPYCQAIEGQGLAGDRSAAGRGGGKRQVTLVQAEHVPVVAGLLQRPGLDPALLRRNLVVSGLNLLAARSLFRDQPLHLLLGPEVVLELTGPCEPCSKMEASLGAGAYNALRGHGGMTARVLRAGRLAVGQAVVCRAAAPVAMTGA</sequence>
<dbReference type="Pfam" id="PF03473">
    <property type="entry name" value="MOSC"/>
    <property type="match status" value="1"/>
</dbReference>
<name>A0ABR9SHQ8_9BURK</name>
<dbReference type="RefSeq" id="WP_193781452.1">
    <property type="nucleotide sequence ID" value="NZ_JADDOJ010000068.1"/>
</dbReference>
<evidence type="ECO:0000313" key="2">
    <source>
        <dbReference type="EMBL" id="MBE7941892.1"/>
    </source>
</evidence>
<evidence type="ECO:0000313" key="3">
    <source>
        <dbReference type="Proteomes" id="UP000715965"/>
    </source>
</evidence>